<dbReference type="Pfam" id="PF13715">
    <property type="entry name" value="CarbopepD_reg_2"/>
    <property type="match status" value="1"/>
</dbReference>
<name>A0ABU3D383_9FLAO</name>
<dbReference type="InterPro" id="IPR043741">
    <property type="entry name" value="DUF5686"/>
</dbReference>
<organism evidence="2 3">
    <name type="scientific">Autumnicola musiva</name>
    <dbReference type="NCBI Taxonomy" id="3075589"/>
    <lineage>
        <taxon>Bacteria</taxon>
        <taxon>Pseudomonadati</taxon>
        <taxon>Bacteroidota</taxon>
        <taxon>Flavobacteriia</taxon>
        <taxon>Flavobacteriales</taxon>
        <taxon>Flavobacteriaceae</taxon>
        <taxon>Autumnicola</taxon>
    </lineage>
</organism>
<dbReference type="Gene3D" id="2.60.40.1120">
    <property type="entry name" value="Carboxypeptidase-like, regulatory domain"/>
    <property type="match status" value="1"/>
</dbReference>
<feature type="chain" id="PRO_5046785877" evidence="1">
    <location>
        <begin position="20"/>
        <end position="822"/>
    </location>
</feature>
<comment type="caution">
    <text evidence="2">The sequence shown here is derived from an EMBL/GenBank/DDBJ whole genome shotgun (WGS) entry which is preliminary data.</text>
</comment>
<feature type="signal peptide" evidence="1">
    <location>
        <begin position="1"/>
        <end position="19"/>
    </location>
</feature>
<gene>
    <name evidence="2" type="ORF">RM539_05280</name>
</gene>
<dbReference type="RefSeq" id="WP_311502388.1">
    <property type="nucleotide sequence ID" value="NZ_JAVRHK010000003.1"/>
</dbReference>
<dbReference type="EMBL" id="JAVRHK010000003">
    <property type="protein sequence ID" value="MDT0675992.1"/>
    <property type="molecule type" value="Genomic_DNA"/>
</dbReference>
<dbReference type="SUPFAM" id="SSF49464">
    <property type="entry name" value="Carboxypeptidase regulatory domain-like"/>
    <property type="match status" value="1"/>
</dbReference>
<keyword evidence="1" id="KW-0732">Signal</keyword>
<keyword evidence="3" id="KW-1185">Reference proteome</keyword>
<evidence type="ECO:0000256" key="1">
    <source>
        <dbReference type="SAM" id="SignalP"/>
    </source>
</evidence>
<protein>
    <submittedName>
        <fullName evidence="2">DUF5686 and carboxypeptidase regulatory-like domain-containing protein</fullName>
    </submittedName>
</protein>
<reference evidence="2 3" key="1">
    <citation type="submission" date="2023-09" db="EMBL/GenBank/DDBJ databases">
        <authorList>
            <person name="Rey-Velasco X."/>
        </authorList>
    </citation>
    <scope>NUCLEOTIDE SEQUENCE [LARGE SCALE GENOMIC DNA]</scope>
    <source>
        <strain evidence="2 3">F117</strain>
    </source>
</reference>
<accession>A0ABU3D383</accession>
<dbReference type="Proteomes" id="UP001262582">
    <property type="component" value="Unassembled WGS sequence"/>
</dbReference>
<evidence type="ECO:0000313" key="2">
    <source>
        <dbReference type="EMBL" id="MDT0675992.1"/>
    </source>
</evidence>
<dbReference type="InterPro" id="IPR008969">
    <property type="entry name" value="CarboxyPept-like_regulatory"/>
</dbReference>
<dbReference type="Pfam" id="PF18939">
    <property type="entry name" value="DUF5686"/>
    <property type="match status" value="1"/>
</dbReference>
<proteinExistence type="predicted"/>
<sequence length="822" mass="95119">MYRQFLLLSLFLFCNSVLAQLTGKVTDTTTKSLPYVNIYTEDGNFGTTSNENGFYSLKITTPGTYNLVFRYLGYKSLRKEITIKEFPYELDVQLVEETTSLNEVTINSSENPANIIIRKAIATREANAAKVEQYTADFYSRGLWKIENAPEKILGQEVGDLGGALDSTRSGIVYLSETVSEISYRKPDDFKERIIASKVSGNDNGFSLNSAQEAYYSFYNNTIEINSEIVSPIADYAFNYYNYKLTGTFYDDNGRLINKIKVTPKRPKDRIFSGYIYIVEDLWQIYGVELEVTGQAIQVQPIEKLLFKQTYKYSEKNGFYIQISQTVEFRFSMFGISGNGLFTAVYSNYDFNPDFDRKTFTPEILTFAKAANKKDSTFWEKLRPVPLTGEEVNDYTRKDSIQKKRSSKKYLDSIDDRNNKFQITNLLMGYTYSNTYEKSNFRISSPLFGTHFNTVQGWNTAVDLTYRQNQSDIYNSKYWEFFSEINYGLADERLRVKGGFEQKFNDFNQAKLRISGGVEATQINNRQPISRRINDFTTIFFERNYLKLYERNFAEVNYRQELLNGFTLSGNLAYENRQPLTNHTNHVFIDNDDVSYTSNNPLQSEDFGSLPFQQHDIIKFQLLGQINFGQKYMSYPDRKFIIENEKYPKLIFGYERGFASDVKNYNFDQFKLMLSQEVNLGNKGNFGYNLHGGTFLNADGISLVDYQHFYGNQSRIGFGSYLNNFNLLPYYALSTNDTYAEGHIEHNFQGWILGKIPFLNKLNYNLILGTHALYTQENKPYSEYSIGIDNLGFGKYRFLRLDYVISNQDGNRDGAFIFGLKF</sequence>
<evidence type="ECO:0000313" key="3">
    <source>
        <dbReference type="Proteomes" id="UP001262582"/>
    </source>
</evidence>